<comment type="caution">
    <text evidence="1">The sequence shown here is derived from an EMBL/GenBank/DDBJ whole genome shotgun (WGS) entry which is preliminary data.</text>
</comment>
<organism evidence="1 2">
    <name type="scientific">Colletotrichum kahawae</name>
    <name type="common">Coffee berry disease fungus</name>
    <dbReference type="NCBI Taxonomy" id="34407"/>
    <lineage>
        <taxon>Eukaryota</taxon>
        <taxon>Fungi</taxon>
        <taxon>Dikarya</taxon>
        <taxon>Ascomycota</taxon>
        <taxon>Pezizomycotina</taxon>
        <taxon>Sordariomycetes</taxon>
        <taxon>Hypocreomycetidae</taxon>
        <taxon>Glomerellales</taxon>
        <taxon>Glomerellaceae</taxon>
        <taxon>Colletotrichum</taxon>
        <taxon>Colletotrichum gloeosporioides species complex</taxon>
    </lineage>
</organism>
<evidence type="ECO:0000313" key="1">
    <source>
        <dbReference type="EMBL" id="KAK2737258.1"/>
    </source>
</evidence>
<name>A0AAE0D1R1_COLKA</name>
<dbReference type="SUPFAM" id="SSF53098">
    <property type="entry name" value="Ribonuclease H-like"/>
    <property type="match status" value="1"/>
</dbReference>
<accession>A0AAE0D1R1</accession>
<sequence>MLSTDFYWSISPEMMDMDLCERYEDDLELWRKLGPVGWLWIIVKFVRASLQRTEWYWKAAAEVDGDSDFWIFSELRREAQLILNNDTRWNSMCLMIEQAVKKKTEIQAFLLGNNDDDDARQHIPEKGLLLSEDWKVLAEIGMILEPFYLQMKRYHDDEGDSQ</sequence>
<reference evidence="1" key="1">
    <citation type="submission" date="2023-02" db="EMBL/GenBank/DDBJ databases">
        <title>Colletotrichum kahawae CIFC_Que2 genome sequencing and assembly.</title>
        <authorList>
            <person name="Baroncelli R."/>
        </authorList>
    </citation>
    <scope>NUCLEOTIDE SEQUENCE</scope>
    <source>
        <strain evidence="1">CIFC_Que2</strain>
    </source>
</reference>
<gene>
    <name evidence="1" type="ORF">CKAH01_18848</name>
</gene>
<dbReference type="Proteomes" id="UP001281614">
    <property type="component" value="Unassembled WGS sequence"/>
</dbReference>
<proteinExistence type="predicted"/>
<dbReference type="AlphaFoldDB" id="A0AAE0D1R1"/>
<dbReference type="InterPro" id="IPR012337">
    <property type="entry name" value="RNaseH-like_sf"/>
</dbReference>
<dbReference type="EMBL" id="VYYT01000403">
    <property type="protein sequence ID" value="KAK2737258.1"/>
    <property type="molecule type" value="Genomic_DNA"/>
</dbReference>
<keyword evidence="2" id="KW-1185">Reference proteome</keyword>
<protein>
    <submittedName>
        <fullName evidence="1">Transposase-like protein</fullName>
    </submittedName>
</protein>
<evidence type="ECO:0000313" key="2">
    <source>
        <dbReference type="Proteomes" id="UP001281614"/>
    </source>
</evidence>